<feature type="compositionally biased region" description="Basic and acidic residues" evidence="1">
    <location>
        <begin position="564"/>
        <end position="574"/>
    </location>
</feature>
<organism evidence="3">
    <name type="scientific">Melampsora larici-populina (strain 98AG31 / pathotype 3-4-7)</name>
    <name type="common">Poplar leaf rust fungus</name>
    <dbReference type="NCBI Taxonomy" id="747676"/>
    <lineage>
        <taxon>Eukaryota</taxon>
        <taxon>Fungi</taxon>
        <taxon>Dikarya</taxon>
        <taxon>Basidiomycota</taxon>
        <taxon>Pucciniomycotina</taxon>
        <taxon>Pucciniomycetes</taxon>
        <taxon>Pucciniales</taxon>
        <taxon>Melampsoraceae</taxon>
        <taxon>Melampsora</taxon>
    </lineage>
</organism>
<dbReference type="Proteomes" id="UP000001072">
    <property type="component" value="Unassembled WGS sequence"/>
</dbReference>
<feature type="compositionally biased region" description="Polar residues" evidence="1">
    <location>
        <begin position="453"/>
        <end position="489"/>
    </location>
</feature>
<feature type="compositionally biased region" description="Polar residues" evidence="1">
    <location>
        <begin position="47"/>
        <end position="61"/>
    </location>
</feature>
<dbReference type="AlphaFoldDB" id="F4RP34"/>
<evidence type="ECO:0000313" key="3">
    <source>
        <dbReference type="Proteomes" id="UP000001072"/>
    </source>
</evidence>
<gene>
    <name evidence="2" type="ORF">MELLADRAFT_63773</name>
</gene>
<feature type="compositionally biased region" description="Low complexity" evidence="1">
    <location>
        <begin position="521"/>
        <end position="532"/>
    </location>
</feature>
<proteinExistence type="predicted"/>
<reference evidence="3" key="1">
    <citation type="journal article" date="2011" name="Proc. Natl. Acad. Sci. U.S.A.">
        <title>Obligate biotrophy features unraveled by the genomic analysis of rust fungi.</title>
        <authorList>
            <person name="Duplessis S."/>
            <person name="Cuomo C.A."/>
            <person name="Lin Y.-C."/>
            <person name="Aerts A."/>
            <person name="Tisserant E."/>
            <person name="Veneault-Fourrey C."/>
            <person name="Joly D.L."/>
            <person name="Hacquard S."/>
            <person name="Amselem J."/>
            <person name="Cantarel B.L."/>
            <person name="Chiu R."/>
            <person name="Coutinho P.M."/>
            <person name="Feau N."/>
            <person name="Field M."/>
            <person name="Frey P."/>
            <person name="Gelhaye E."/>
            <person name="Goldberg J."/>
            <person name="Grabherr M.G."/>
            <person name="Kodira C.D."/>
            <person name="Kohler A."/>
            <person name="Kuees U."/>
            <person name="Lindquist E.A."/>
            <person name="Lucas S.M."/>
            <person name="Mago R."/>
            <person name="Mauceli E."/>
            <person name="Morin E."/>
            <person name="Murat C."/>
            <person name="Pangilinan J.L."/>
            <person name="Park R."/>
            <person name="Pearson M."/>
            <person name="Quesneville H."/>
            <person name="Rouhier N."/>
            <person name="Sakthikumar S."/>
            <person name="Salamov A.A."/>
            <person name="Schmutz J."/>
            <person name="Selles B."/>
            <person name="Shapiro H."/>
            <person name="Tanguay P."/>
            <person name="Tuskan G.A."/>
            <person name="Henrissat B."/>
            <person name="Van de Peer Y."/>
            <person name="Rouze P."/>
            <person name="Ellis J.G."/>
            <person name="Dodds P.N."/>
            <person name="Schein J.E."/>
            <person name="Zhong S."/>
            <person name="Hamelin R.C."/>
            <person name="Grigoriev I.V."/>
            <person name="Szabo L.J."/>
            <person name="Martin F."/>
        </authorList>
    </citation>
    <scope>NUCLEOTIDE SEQUENCE [LARGE SCALE GENOMIC DNA]</scope>
    <source>
        <strain evidence="3">98AG31 / pathotype 3-4-7</strain>
    </source>
</reference>
<sequence length="640" mass="66076">MQITLSYAAAGIFALLSTNIEGVDARMALNTRKHSEVNHYQRRSTSKRAPSTMRTRATSDYISGGPEPTARDTSQSQPGDDSPVAGLARTSTATSPNRQSSYSYQWDQPFQMNGLQTPAPPSGVSPGVTGLPLLGGGLGGVGQPSGLTGALPLGQGGLGGIGNNPSPLGVGRLANALPIGGSDMGYTSPLGGALPSSLRNIQSPGDLLGLSSLTSPLMHMAGSPANLPSTSRAEVPLPQQIDGNGFVNANKIDGVLHRIKHDIENKRIVSHSEQPTNAPSSNIPQTTGTQVTPQFEQASSPMQALPPPVRSASSPVFKSQPEGYLSPNQQLAPFVTPVAARPLAPSNDSSEQPQAPAQLMVSQPPQEKATPITQSQSGGSSGQPVAPDVTPVATRPVAPSNSEQPQVTAQPTAAQPPQKQITSPISKKQPEQYISPDQQLSPVTTPIAARPLVTSNNSPEQPQAMPQPTVEQPVQKQMASSPPHNQLSGYLSPEHVVTPVAARPLVQSNTPEQAQATATSAPVAPAQPVEAPSTNASAVPTSKASFVAPEQNASNSPLVNKNADSSEKTPENRDFPVSQSTGRINVPAPPAYIGSQPATSPTTAPQQENPVPSMIASPARAVQGTTAGSAPAGSHTDSYY</sequence>
<name>F4RP34_MELLP</name>
<dbReference type="EMBL" id="GL883111">
    <property type="protein sequence ID" value="EGG05750.1"/>
    <property type="molecule type" value="Genomic_DNA"/>
</dbReference>
<protein>
    <submittedName>
        <fullName evidence="2">Uncharacterized protein</fullName>
    </submittedName>
</protein>
<feature type="compositionally biased region" description="Polar residues" evidence="1">
    <location>
        <begin position="346"/>
        <end position="365"/>
    </location>
</feature>
<dbReference type="VEuPathDB" id="FungiDB:MELLADRAFT_63773"/>
<dbReference type="RefSeq" id="XP_007410806.1">
    <property type="nucleotide sequence ID" value="XM_007410744.1"/>
</dbReference>
<accession>F4RP34</accession>
<feature type="compositionally biased region" description="Polar residues" evidence="1">
    <location>
        <begin position="533"/>
        <end position="544"/>
    </location>
</feature>
<dbReference type="GeneID" id="18930145"/>
<dbReference type="OrthoDB" id="10584180at2759"/>
<feature type="compositionally biased region" description="Polar residues" evidence="1">
    <location>
        <begin position="506"/>
        <end position="520"/>
    </location>
</feature>
<keyword evidence="3" id="KW-1185">Reference proteome</keyword>
<feature type="region of interest" description="Disordered" evidence="1">
    <location>
        <begin position="340"/>
        <end position="640"/>
    </location>
</feature>
<feature type="compositionally biased region" description="Polar residues" evidence="1">
    <location>
        <begin position="271"/>
        <end position="302"/>
    </location>
</feature>
<feature type="compositionally biased region" description="Polar residues" evidence="1">
    <location>
        <begin position="551"/>
        <end position="563"/>
    </location>
</feature>
<feature type="compositionally biased region" description="Polar residues" evidence="1">
    <location>
        <begin position="596"/>
        <end position="610"/>
    </location>
</feature>
<feature type="compositionally biased region" description="Polar residues" evidence="1">
    <location>
        <begin position="435"/>
        <end position="444"/>
    </location>
</feature>
<dbReference type="HOGENOM" id="CLU_427629_0_0_1"/>
<evidence type="ECO:0000256" key="1">
    <source>
        <dbReference type="SAM" id="MobiDB-lite"/>
    </source>
</evidence>
<feature type="region of interest" description="Disordered" evidence="1">
    <location>
        <begin position="270"/>
        <end position="328"/>
    </location>
</feature>
<feature type="compositionally biased region" description="Polar residues" evidence="1">
    <location>
        <begin position="89"/>
        <end position="102"/>
    </location>
</feature>
<feature type="region of interest" description="Disordered" evidence="1">
    <location>
        <begin position="34"/>
        <end position="102"/>
    </location>
</feature>
<dbReference type="KEGG" id="mlr:MELLADRAFT_63773"/>
<evidence type="ECO:0000313" key="2">
    <source>
        <dbReference type="EMBL" id="EGG05750.1"/>
    </source>
</evidence>
<feature type="compositionally biased region" description="Low complexity" evidence="1">
    <location>
        <begin position="404"/>
        <end position="422"/>
    </location>
</feature>
<dbReference type="InParanoid" id="F4RP34"/>